<feature type="transmembrane region" description="Helical" evidence="6">
    <location>
        <begin position="84"/>
        <end position="104"/>
    </location>
</feature>
<accession>A0AAX4FWS5</accession>
<evidence type="ECO:0000313" key="8">
    <source>
        <dbReference type="Proteomes" id="UP001305652"/>
    </source>
</evidence>
<dbReference type="InterPro" id="IPR038330">
    <property type="entry name" value="TspO/MBR-related_sf"/>
</dbReference>
<reference evidence="7 8" key="1">
    <citation type="submission" date="2023-10" db="EMBL/GenBank/DDBJ databases">
        <title>The complete genome sequence of Methanoculleus receptaculi DSM 18860.</title>
        <authorList>
            <person name="Lai S.-J."/>
            <person name="You Y.-T."/>
            <person name="Chen S.-C."/>
        </authorList>
    </citation>
    <scope>NUCLEOTIDE SEQUENCE [LARGE SCALE GENOMIC DNA]</scope>
    <source>
        <strain evidence="7 8">DSM 18860</strain>
    </source>
</reference>
<dbReference type="EMBL" id="CP137642">
    <property type="protein sequence ID" value="WOX57601.1"/>
    <property type="molecule type" value="Genomic_DNA"/>
</dbReference>
<evidence type="ECO:0000256" key="3">
    <source>
        <dbReference type="ARBA" id="ARBA00022692"/>
    </source>
</evidence>
<dbReference type="RefSeq" id="WP_318621275.1">
    <property type="nucleotide sequence ID" value="NZ_CP137642.1"/>
</dbReference>
<proteinExistence type="inferred from homology"/>
<dbReference type="GO" id="GO:0033013">
    <property type="term" value="P:tetrapyrrole metabolic process"/>
    <property type="evidence" value="ECO:0007669"/>
    <property type="project" value="UniProtKB-ARBA"/>
</dbReference>
<evidence type="ECO:0000256" key="1">
    <source>
        <dbReference type="ARBA" id="ARBA00004141"/>
    </source>
</evidence>
<evidence type="ECO:0000256" key="6">
    <source>
        <dbReference type="SAM" id="Phobius"/>
    </source>
</evidence>
<keyword evidence="5 6" id="KW-0472">Membrane</keyword>
<keyword evidence="4 6" id="KW-1133">Transmembrane helix</keyword>
<dbReference type="FunFam" id="1.20.1260.100:FF:000001">
    <property type="entry name" value="translocator protein 2"/>
    <property type="match status" value="1"/>
</dbReference>
<dbReference type="GO" id="GO:0016020">
    <property type="term" value="C:membrane"/>
    <property type="evidence" value="ECO:0007669"/>
    <property type="project" value="UniProtKB-SubCell"/>
</dbReference>
<keyword evidence="8" id="KW-1185">Reference proteome</keyword>
<dbReference type="InterPro" id="IPR004307">
    <property type="entry name" value="TspO_MBR"/>
</dbReference>
<evidence type="ECO:0000256" key="5">
    <source>
        <dbReference type="ARBA" id="ARBA00023136"/>
    </source>
</evidence>
<dbReference type="Gene3D" id="1.20.1260.100">
    <property type="entry name" value="TspO/MBR protein"/>
    <property type="match status" value="1"/>
</dbReference>
<evidence type="ECO:0000256" key="4">
    <source>
        <dbReference type="ARBA" id="ARBA00022989"/>
    </source>
</evidence>
<feature type="transmembrane region" description="Helical" evidence="6">
    <location>
        <begin position="110"/>
        <end position="131"/>
    </location>
</feature>
<dbReference type="Pfam" id="PF03073">
    <property type="entry name" value="TspO_MBR"/>
    <property type="match status" value="1"/>
</dbReference>
<name>A0AAX4FWS5_9EURY</name>
<dbReference type="PIRSF" id="PIRSF005859">
    <property type="entry name" value="PBR"/>
    <property type="match status" value="1"/>
</dbReference>
<dbReference type="PANTHER" id="PTHR10057">
    <property type="entry name" value="PERIPHERAL-TYPE BENZODIAZEPINE RECEPTOR"/>
    <property type="match status" value="1"/>
</dbReference>
<gene>
    <name evidence="7" type="ORF">R6Y96_09970</name>
</gene>
<dbReference type="GeneID" id="85733485"/>
<sequence length="163" mass="17818">MKPAPVYIRAVQAIVAIGICLAAAKIGSAFTMPAIPTWYASLVKPGLTPPAWVFAPVWTVLYVLMGIALYLVWSKGWKQRGVPVAVGIFGVQLFLNVLWSYAFFGLQAPFLALTVILLLWIAILLAIVAFYRVSIPAAALLVPYLIWVAFAAYLNHGIYILNP</sequence>
<dbReference type="CDD" id="cd15904">
    <property type="entry name" value="TSPO_MBR"/>
    <property type="match status" value="1"/>
</dbReference>
<evidence type="ECO:0000256" key="2">
    <source>
        <dbReference type="ARBA" id="ARBA00007524"/>
    </source>
</evidence>
<evidence type="ECO:0000313" key="7">
    <source>
        <dbReference type="EMBL" id="WOX57601.1"/>
    </source>
</evidence>
<feature type="transmembrane region" description="Helical" evidence="6">
    <location>
        <begin position="138"/>
        <end position="161"/>
    </location>
</feature>
<keyword evidence="3 6" id="KW-0812">Transmembrane</keyword>
<protein>
    <submittedName>
        <fullName evidence="7">TspO/MBR family protein</fullName>
    </submittedName>
</protein>
<dbReference type="AlphaFoldDB" id="A0AAX4FWS5"/>
<dbReference type="Proteomes" id="UP001305652">
    <property type="component" value="Chromosome"/>
</dbReference>
<feature type="transmembrane region" description="Helical" evidence="6">
    <location>
        <begin position="53"/>
        <end position="72"/>
    </location>
</feature>
<comment type="similarity">
    <text evidence="2">Belongs to the TspO/BZRP family.</text>
</comment>
<dbReference type="PANTHER" id="PTHR10057:SF0">
    <property type="entry name" value="TRANSLOCATOR PROTEIN"/>
    <property type="match status" value="1"/>
</dbReference>
<organism evidence="7 8">
    <name type="scientific">Methanoculleus receptaculi</name>
    <dbReference type="NCBI Taxonomy" id="394967"/>
    <lineage>
        <taxon>Archaea</taxon>
        <taxon>Methanobacteriati</taxon>
        <taxon>Methanobacteriota</taxon>
        <taxon>Stenosarchaea group</taxon>
        <taxon>Methanomicrobia</taxon>
        <taxon>Methanomicrobiales</taxon>
        <taxon>Methanomicrobiaceae</taxon>
        <taxon>Methanoculleus</taxon>
    </lineage>
</organism>
<dbReference type="KEGG" id="mrc:R6Y96_09970"/>
<comment type="subcellular location">
    <subcellularLocation>
        <location evidence="1">Membrane</location>
        <topology evidence="1">Multi-pass membrane protein</topology>
    </subcellularLocation>
</comment>